<evidence type="ECO:0000313" key="3">
    <source>
        <dbReference type="Proteomes" id="UP000184267"/>
    </source>
</evidence>
<reference evidence="2 3" key="1">
    <citation type="submission" date="2016-10" db="EMBL/GenBank/DDBJ databases">
        <title>Genome sequence of the basidiomycete white-rot fungus Trametes pubescens.</title>
        <authorList>
            <person name="Makela M.R."/>
            <person name="Granchi Z."/>
            <person name="Peng M."/>
            <person name="De Vries R.P."/>
            <person name="Grigoriev I."/>
            <person name="Riley R."/>
            <person name="Hilden K."/>
        </authorList>
    </citation>
    <scope>NUCLEOTIDE SEQUENCE [LARGE SCALE GENOMIC DNA]</scope>
    <source>
        <strain evidence="2 3">FBCC735</strain>
    </source>
</reference>
<gene>
    <name evidence="2" type="ORF">TRAPUB_8878</name>
</gene>
<protein>
    <submittedName>
        <fullName evidence="2">Uncharacterized protein</fullName>
    </submittedName>
</protein>
<keyword evidence="3" id="KW-1185">Reference proteome</keyword>
<evidence type="ECO:0000256" key="1">
    <source>
        <dbReference type="SAM" id="MobiDB-lite"/>
    </source>
</evidence>
<evidence type="ECO:0000313" key="2">
    <source>
        <dbReference type="EMBL" id="OJT14632.1"/>
    </source>
</evidence>
<comment type="caution">
    <text evidence="2">The sequence shown here is derived from an EMBL/GenBank/DDBJ whole genome shotgun (WGS) entry which is preliminary data.</text>
</comment>
<accession>A0A1M2W4E1</accession>
<proteinExistence type="predicted"/>
<dbReference type="Proteomes" id="UP000184267">
    <property type="component" value="Unassembled WGS sequence"/>
</dbReference>
<dbReference type="AlphaFoldDB" id="A0A1M2W4E1"/>
<organism evidence="2 3">
    <name type="scientific">Trametes pubescens</name>
    <name type="common">White-rot fungus</name>
    <dbReference type="NCBI Taxonomy" id="154538"/>
    <lineage>
        <taxon>Eukaryota</taxon>
        <taxon>Fungi</taxon>
        <taxon>Dikarya</taxon>
        <taxon>Basidiomycota</taxon>
        <taxon>Agaricomycotina</taxon>
        <taxon>Agaricomycetes</taxon>
        <taxon>Polyporales</taxon>
        <taxon>Polyporaceae</taxon>
        <taxon>Trametes</taxon>
    </lineage>
</organism>
<feature type="region of interest" description="Disordered" evidence="1">
    <location>
        <begin position="1"/>
        <end position="24"/>
    </location>
</feature>
<dbReference type="EMBL" id="MNAD01000276">
    <property type="protein sequence ID" value="OJT14632.1"/>
    <property type="molecule type" value="Genomic_DNA"/>
</dbReference>
<feature type="compositionally biased region" description="Basic and acidic residues" evidence="1">
    <location>
        <begin position="1"/>
        <end position="10"/>
    </location>
</feature>
<name>A0A1M2W4E1_TRAPU</name>
<sequence>MAAPAPEDHAGSTSDAPPSPRSARTRFSKFVHRVHDKFGKASGPEPIVDQTRRTSVQKCSAALLTDPGLDAYFPSLIRPGPVCLHAHVTLPPTLLV</sequence>